<dbReference type="GO" id="GO:0003743">
    <property type="term" value="F:translation initiation factor activity"/>
    <property type="evidence" value="ECO:0007669"/>
    <property type="project" value="UniProtKB-KW"/>
</dbReference>
<feature type="compositionally biased region" description="Acidic residues" evidence="9">
    <location>
        <begin position="1217"/>
        <end position="1226"/>
    </location>
</feature>
<dbReference type="FunFam" id="3.40.50.1010:FF:000020">
    <property type="entry name" value="20S-pre-rRNA D-site endonuclease NOB1"/>
    <property type="match status" value="1"/>
</dbReference>
<keyword evidence="5" id="KW-0479">Metal-binding</keyword>
<dbReference type="InterPro" id="IPR014881">
    <property type="entry name" value="NOB1_Zn-bd"/>
</dbReference>
<feature type="region of interest" description="Disordered" evidence="9">
    <location>
        <begin position="20"/>
        <end position="56"/>
    </location>
</feature>
<reference evidence="12 13" key="1">
    <citation type="submission" date="2019-01" db="EMBL/GenBank/DDBJ databases">
        <title>Nuclear Genome Assembly of the Microalgal Biofuel strain Nannochloropsis salina CCMP1776.</title>
        <authorList>
            <person name="Hovde B."/>
        </authorList>
    </citation>
    <scope>NUCLEOTIDE SEQUENCE [LARGE SCALE GENOMIC DNA]</scope>
    <source>
        <strain evidence="12 13">CCMP1776</strain>
    </source>
</reference>
<keyword evidence="7" id="KW-0694">RNA-binding</keyword>
<dbReference type="CDD" id="cd09876">
    <property type="entry name" value="PIN_Nob1-like"/>
    <property type="match status" value="1"/>
</dbReference>
<evidence type="ECO:0000259" key="11">
    <source>
        <dbReference type="Pfam" id="PF17146"/>
    </source>
</evidence>
<evidence type="ECO:0000259" key="10">
    <source>
        <dbReference type="Pfam" id="PF08772"/>
    </source>
</evidence>
<dbReference type="Pfam" id="PF05091">
    <property type="entry name" value="eIF-3_zeta"/>
    <property type="match status" value="1"/>
</dbReference>
<keyword evidence="8" id="KW-0648">Protein biosynthesis</keyword>
<dbReference type="GO" id="GO:0046872">
    <property type="term" value="F:metal ion binding"/>
    <property type="evidence" value="ECO:0007669"/>
    <property type="project" value="UniProtKB-KW"/>
</dbReference>
<evidence type="ECO:0000256" key="7">
    <source>
        <dbReference type="ARBA" id="ARBA00022884"/>
    </source>
</evidence>
<evidence type="ECO:0000256" key="5">
    <source>
        <dbReference type="ARBA" id="ARBA00022723"/>
    </source>
</evidence>
<keyword evidence="4" id="KW-0540">Nuclease</keyword>
<dbReference type="InterPro" id="IPR033411">
    <property type="entry name" value="Ribonuclease_PIN"/>
</dbReference>
<dbReference type="Gene3D" id="6.20.210.10">
    <property type="entry name" value="Nin one binding (NOB1), Zn-ribbon-like"/>
    <property type="match status" value="1"/>
</dbReference>
<keyword evidence="13" id="KW-1185">Reference proteome</keyword>
<feature type="region of interest" description="Disordered" evidence="9">
    <location>
        <begin position="1184"/>
        <end position="1244"/>
    </location>
</feature>
<dbReference type="AlphaFoldDB" id="A0A4D9CQR9"/>
<feature type="compositionally biased region" description="Gly residues" evidence="9">
    <location>
        <begin position="770"/>
        <end position="784"/>
    </location>
</feature>
<name>A0A4D9CQR9_9STRA</name>
<dbReference type="EMBL" id="SDOX01000183">
    <property type="protein sequence ID" value="TFJ79965.1"/>
    <property type="molecule type" value="Genomic_DNA"/>
</dbReference>
<feature type="region of interest" description="Disordered" evidence="9">
    <location>
        <begin position="724"/>
        <end position="784"/>
    </location>
</feature>
<dbReference type="InterPro" id="IPR036283">
    <property type="entry name" value="NOB1_Zf-like_sf"/>
</dbReference>
<organism evidence="12 13">
    <name type="scientific">Nannochloropsis salina CCMP1776</name>
    <dbReference type="NCBI Taxonomy" id="1027361"/>
    <lineage>
        <taxon>Eukaryota</taxon>
        <taxon>Sar</taxon>
        <taxon>Stramenopiles</taxon>
        <taxon>Ochrophyta</taxon>
        <taxon>Eustigmatophyceae</taxon>
        <taxon>Eustigmatales</taxon>
        <taxon>Monodopsidaceae</taxon>
        <taxon>Microchloropsis</taxon>
        <taxon>Microchloropsis salina</taxon>
    </lineage>
</organism>
<keyword evidence="3" id="KW-0396">Initiation factor</keyword>
<feature type="domain" description="Ribonuclease PIN" evidence="11">
    <location>
        <begin position="60"/>
        <end position="148"/>
    </location>
</feature>
<dbReference type="GO" id="GO:0003723">
    <property type="term" value="F:RNA binding"/>
    <property type="evidence" value="ECO:0007669"/>
    <property type="project" value="UniProtKB-KW"/>
</dbReference>
<feature type="compositionally biased region" description="Pro residues" evidence="9">
    <location>
        <begin position="307"/>
        <end position="320"/>
    </location>
</feature>
<accession>A0A4D9CQR9</accession>
<feature type="region of interest" description="Disordered" evidence="9">
    <location>
        <begin position="168"/>
        <end position="396"/>
    </location>
</feature>
<dbReference type="GO" id="GO:0005852">
    <property type="term" value="C:eukaryotic translation initiation factor 3 complex"/>
    <property type="evidence" value="ECO:0007669"/>
    <property type="project" value="InterPro"/>
</dbReference>
<comment type="caution">
    <text evidence="12">The sequence shown here is derived from an EMBL/GenBank/DDBJ whole genome shotgun (WGS) entry which is preliminary data.</text>
</comment>
<dbReference type="OrthoDB" id="16538at2759"/>
<feature type="compositionally biased region" description="Acidic residues" evidence="9">
    <location>
        <begin position="216"/>
        <end position="254"/>
    </location>
</feature>
<feature type="compositionally biased region" description="Gly residues" evidence="9">
    <location>
        <begin position="736"/>
        <end position="748"/>
    </location>
</feature>
<dbReference type="GO" id="GO:0006364">
    <property type="term" value="P:rRNA processing"/>
    <property type="evidence" value="ECO:0007669"/>
    <property type="project" value="UniProtKB-ARBA"/>
</dbReference>
<dbReference type="PANTHER" id="PTHR12399">
    <property type="entry name" value="EUKARYOTIC TRANSLATION INITIATION FACTOR 3 SUBUNIT 7"/>
    <property type="match status" value="1"/>
</dbReference>
<evidence type="ECO:0000313" key="12">
    <source>
        <dbReference type="EMBL" id="TFJ79965.1"/>
    </source>
</evidence>
<dbReference type="Gene3D" id="3.40.50.1010">
    <property type="entry name" value="5'-nuclease"/>
    <property type="match status" value="1"/>
</dbReference>
<sequence length="1244" mass="137065">MMVFTVLPFANPPPVKILPNPGAARVTSSTTRHSARTPVEMSASPTPQTPPGVRSKSRHLVLDTGAIIKGQGYSLARLAEHFWTIPEVIAEVRDPRARLHLDSLPFELRTREPSSEACKAVAGFARQTGDYSALSKVDLRVLALTYTLDAEAHGGHVDHLRTTTSIKSAADAVNGEKARGTPTEMNSVGEKPVEVEARPATEEGEAGSERVYVEVIESDSSEEESEAEEEGEEGEEGGGEEGEGKEEEEEEEEEGRTRRRARRRRWWSRGKGETEETDGSVRSGDEERDAGDTTTEGVADEGGARPAPAPPSLPTPPPSHASPQGGRSWAQAVKATASRPPPPAKAMGARRSQGTDPSIPFQALTMEETARGGPRPALSRVGEGRAGEQGGVTSRIMGGAGQEALGLASGTGEGVDDEEGWIHTGNLTSVRAKGVESVFGPRGGTGPTQGRDGAMEPSLPLVACVTTDFAMQNVMLQMGLRLMSLEGAAVTRVKQWARRCESCAKLVHDQDRMFCPRCGNAYLSRVSISVDSATGQLRVHLSKLWRPRPGCKYSIPKPGKGKASRWEGDLLLREDQLQMGIWQQKMKRRTKMLDSMFGADITETLGVAVCVVAMAHDGDEENGGVEELPFNTPSVFLNEHGWGPTPDNDPAQFRFLPYCPFNKTDRLGKAAELTQSLYYSRHRDQRRSRFEDAYRVSNESLKYEYDQAEDKSFRMVDSEKGKRKVKSRFGPPFKPGGFGGRGRGGARGGARDVKALAVQSGAGDRRRVQGGMGPGGRGGRLGWRGRGGAFRGRIENRKASVNVENDWVALEDVDLPQLGKLHVANVPEVEDLKWYGALDQYNEAYDKVTARHERPLKAFDKILPYYVNTMDDPNLERYAAEEFAGQVFATDAVLAHLMTCGRSVYPWDIVAHKVESEQFPNGLLFLYAREDEFALKTMTVNETATEMPPLPDSEDHVNHPRHLELEATAINQNFSHQILKRPVPTNASTPVPSTRKMYQPNPFFNAQEEQEGSEPATVAYRYRRFQLGPYRLVARTELQGYLLRGGKEEYLTSYALNEWETQRWRQKIDVQKGSILATELKNNSFKLAKWAAQSLLAGADLMKVGFVSRVSQASNVDHLVLGTTQYKPQEFAERMLNLKVTNMWGIIKWLCDKFLSPESSLEAGKYVLLKDPNKPTLRIYAVPLDAFEGDEEDEDEDEDEDEEYDDDGAPDKSSGQDGEEEEEEEATGAKNRQFSGPPQTGPVI</sequence>
<evidence type="ECO:0000256" key="1">
    <source>
        <dbReference type="ARBA" id="ARBA00005858"/>
    </source>
</evidence>
<keyword evidence="2" id="KW-0963">Cytoplasm</keyword>
<dbReference type="Proteomes" id="UP000355283">
    <property type="component" value="Unassembled WGS sequence"/>
</dbReference>
<feature type="compositionally biased region" description="Basic residues" evidence="9">
    <location>
        <begin position="257"/>
        <end position="268"/>
    </location>
</feature>
<protein>
    <recommendedName>
        <fullName evidence="14">Eukaryotic translation initiation factor 3 subunit 7</fullName>
    </recommendedName>
</protein>
<evidence type="ECO:0000256" key="6">
    <source>
        <dbReference type="ARBA" id="ARBA00022801"/>
    </source>
</evidence>
<proteinExistence type="inferred from homology"/>
<feature type="compositionally biased region" description="Acidic residues" evidence="9">
    <location>
        <begin position="1187"/>
        <end position="1208"/>
    </location>
</feature>
<dbReference type="Pfam" id="PF17146">
    <property type="entry name" value="PIN_6"/>
    <property type="match status" value="1"/>
</dbReference>
<evidence type="ECO:0008006" key="14">
    <source>
        <dbReference type="Google" id="ProtNLM"/>
    </source>
</evidence>
<comment type="similarity">
    <text evidence="1">Belongs to the NOB1 family.</text>
</comment>
<dbReference type="Pfam" id="PF08772">
    <property type="entry name" value="Zn_ribbon_NOB1"/>
    <property type="match status" value="1"/>
</dbReference>
<dbReference type="PANTHER" id="PTHR12399:SF0">
    <property type="entry name" value="EUKARYOTIC TRANSLATION INITIATION FACTOR 3 SUBUNIT D"/>
    <property type="match status" value="1"/>
</dbReference>
<evidence type="ECO:0000256" key="2">
    <source>
        <dbReference type="ARBA" id="ARBA00022490"/>
    </source>
</evidence>
<evidence type="ECO:0000313" key="13">
    <source>
        <dbReference type="Proteomes" id="UP000355283"/>
    </source>
</evidence>
<keyword evidence="6" id="KW-0378">Hydrolase</keyword>
<gene>
    <name evidence="12" type="ORF">NSK_008523</name>
</gene>
<evidence type="ECO:0000256" key="8">
    <source>
        <dbReference type="ARBA" id="ARBA00022917"/>
    </source>
</evidence>
<evidence type="ECO:0000256" key="3">
    <source>
        <dbReference type="ARBA" id="ARBA00022540"/>
    </source>
</evidence>
<evidence type="ECO:0000256" key="9">
    <source>
        <dbReference type="SAM" id="MobiDB-lite"/>
    </source>
</evidence>
<dbReference type="GO" id="GO:0016787">
    <property type="term" value="F:hydrolase activity"/>
    <property type="evidence" value="ECO:0007669"/>
    <property type="project" value="UniProtKB-KW"/>
</dbReference>
<dbReference type="InterPro" id="IPR007783">
    <property type="entry name" value="eIF3d"/>
</dbReference>
<feature type="compositionally biased region" description="Basic and acidic residues" evidence="9">
    <location>
        <begin position="191"/>
        <end position="212"/>
    </location>
</feature>
<dbReference type="GO" id="GO:0004521">
    <property type="term" value="F:RNA endonuclease activity"/>
    <property type="evidence" value="ECO:0007669"/>
    <property type="project" value="UniProtKB-ARBA"/>
</dbReference>
<dbReference type="GO" id="GO:0031981">
    <property type="term" value="C:nuclear lumen"/>
    <property type="evidence" value="ECO:0007669"/>
    <property type="project" value="UniProtKB-ARBA"/>
</dbReference>
<dbReference type="SUPFAM" id="SSF144206">
    <property type="entry name" value="NOB1 zinc finger-like"/>
    <property type="match status" value="1"/>
</dbReference>
<feature type="domain" description="Nin one binding (NOB1) Zn-ribbon-like" evidence="10">
    <location>
        <begin position="490"/>
        <end position="561"/>
    </location>
</feature>
<evidence type="ECO:0000256" key="4">
    <source>
        <dbReference type="ARBA" id="ARBA00022722"/>
    </source>
</evidence>